<sequence length="345" mass="38731">MTIESGKGNLLTAEVDALVNTVNTEGVMGKGLALQFKKAFPENFVSYERACKAGEVVPGRMHIVHRLASPRFIINFPTKKHWRNPSKLEYVRDGLRDLVTHVRKLGIQSIAIPPLGCGNGGLDWADVKPLIVQSFEALHDVRVVLFEPADAPSADKIIDRRETPVMTPARGAILALMGRYIETGYNYRLSLVEVQKLAYFLQDAGEPLRLEYRAHHYGPYADNLRKALRNIEGHYTRGMGDGKNSPETPLELLPNTVTSAREFLKTRPETLARLERVVQLIDGFETPFGMELLGTVHWVMRHEANSGDVEGVIAKVHAWSERKRSQMKDGHIRAAWTRLHAQGWA</sequence>
<keyword evidence="5" id="KW-1185">Reference proteome</keyword>
<comment type="catalytic activity">
    <reaction evidence="1">
        <text>an N-(ADP-alpha-D-ribosyl)-thymidine in DNA + H2O = a thymidine in DNA + ADP-D-ribose</text>
        <dbReference type="Rhea" id="RHEA:71655"/>
        <dbReference type="Rhea" id="RHEA-COMP:13556"/>
        <dbReference type="Rhea" id="RHEA-COMP:18051"/>
        <dbReference type="ChEBI" id="CHEBI:15377"/>
        <dbReference type="ChEBI" id="CHEBI:57967"/>
        <dbReference type="ChEBI" id="CHEBI:137386"/>
        <dbReference type="ChEBI" id="CHEBI:191199"/>
    </reaction>
    <physiologicalReaction direction="left-to-right" evidence="1">
        <dbReference type="Rhea" id="RHEA:71656"/>
    </physiologicalReaction>
</comment>
<dbReference type="InterPro" id="IPR002589">
    <property type="entry name" value="Macro_dom"/>
</dbReference>
<dbReference type="InterPro" id="IPR050892">
    <property type="entry name" value="ADP-ribose_metab_enzymes"/>
</dbReference>
<evidence type="ECO:0000256" key="1">
    <source>
        <dbReference type="ARBA" id="ARBA00035885"/>
    </source>
</evidence>
<dbReference type="PATRIC" id="fig|378806.16.peg.5557"/>
<dbReference type="SMART" id="SM00506">
    <property type="entry name" value="A1pp"/>
    <property type="match status" value="1"/>
</dbReference>
<evidence type="ECO:0000313" key="3">
    <source>
        <dbReference type="EMBL" id="ADO68851.1"/>
    </source>
</evidence>
<dbReference type="PANTHER" id="PTHR12521:SF0">
    <property type="entry name" value="ADP-RIBOSE GLYCOHYDROLASE OARD1"/>
    <property type="match status" value="1"/>
</dbReference>
<dbReference type="InterPro" id="IPR043472">
    <property type="entry name" value="Macro_dom-like"/>
</dbReference>
<dbReference type="EMBL" id="AAMD01000056">
    <property type="protein sequence ID" value="EAU66415.1"/>
    <property type="molecule type" value="Genomic_DNA"/>
</dbReference>
<dbReference type="PANTHER" id="PTHR12521">
    <property type="entry name" value="PROTEIN C6ORF130"/>
    <property type="match status" value="1"/>
</dbReference>
<name>Q091I4_STIAD</name>
<dbReference type="AlphaFoldDB" id="Q091I4"/>
<dbReference type="SUPFAM" id="SSF52949">
    <property type="entry name" value="Macro domain-like"/>
    <property type="match status" value="1"/>
</dbReference>
<dbReference type="STRING" id="378806.STAUR_1047"/>
<evidence type="ECO:0000259" key="2">
    <source>
        <dbReference type="PROSITE" id="PS51154"/>
    </source>
</evidence>
<dbReference type="EMBL" id="CP002271">
    <property type="protein sequence ID" value="ADO68851.1"/>
    <property type="molecule type" value="Genomic_DNA"/>
</dbReference>
<proteinExistence type="predicted"/>
<dbReference type="eggNOG" id="COG2110">
    <property type="taxonomic scope" value="Bacteria"/>
</dbReference>
<dbReference type="Pfam" id="PF01661">
    <property type="entry name" value="Macro"/>
    <property type="match status" value="1"/>
</dbReference>
<dbReference type="HOGENOM" id="CLU_049707_0_0_7"/>
<dbReference type="RefSeq" id="WP_002614054.1">
    <property type="nucleotide sequence ID" value="NC_014623.1"/>
</dbReference>
<dbReference type="OrthoDB" id="9780211at2"/>
<accession>Q091I4</accession>
<reference evidence="3 5" key="2">
    <citation type="journal article" date="2011" name="Mol. Biol. Evol.">
        <title>Comparative genomic analysis of fruiting body formation in Myxococcales.</title>
        <authorList>
            <person name="Huntley S."/>
            <person name="Hamann N."/>
            <person name="Wegener-Feldbrugge S."/>
            <person name="Treuner-Lange A."/>
            <person name="Kube M."/>
            <person name="Reinhardt R."/>
            <person name="Klages S."/>
            <person name="Muller R."/>
            <person name="Ronning C.M."/>
            <person name="Nierman W.C."/>
            <person name="Sogaard-Andersen L."/>
        </authorList>
    </citation>
    <scope>NUCLEOTIDE SEQUENCE [LARGE SCALE GENOMIC DNA]</scope>
    <source>
        <strain evidence="3 5">DW4/3-1</strain>
    </source>
</reference>
<gene>
    <name evidence="3" type="ordered locus">STAUR_1047</name>
    <name evidence="4" type="ORF">STIAU_8861</name>
</gene>
<feature type="domain" description="Macro" evidence="2">
    <location>
        <begin position="1"/>
        <end position="162"/>
    </location>
</feature>
<dbReference type="PROSITE" id="PS51154">
    <property type="entry name" value="MACRO"/>
    <property type="match status" value="1"/>
</dbReference>
<dbReference type="Proteomes" id="UP000001351">
    <property type="component" value="Chromosome"/>
</dbReference>
<dbReference type="GO" id="GO:0140291">
    <property type="term" value="P:peptidyl-glutamate ADP-deribosylation"/>
    <property type="evidence" value="ECO:0007669"/>
    <property type="project" value="TreeGrafter"/>
</dbReference>
<evidence type="ECO:0000313" key="5">
    <source>
        <dbReference type="Proteomes" id="UP000001351"/>
    </source>
</evidence>
<dbReference type="KEGG" id="sur:STAUR_1047"/>
<evidence type="ECO:0000313" key="6">
    <source>
        <dbReference type="Proteomes" id="UP000032702"/>
    </source>
</evidence>
<reference evidence="4 6" key="1">
    <citation type="submission" date="2006-04" db="EMBL/GenBank/DDBJ databases">
        <authorList>
            <person name="Nierman W.C."/>
        </authorList>
    </citation>
    <scope>NUCLEOTIDE SEQUENCE [LARGE SCALE GENOMIC DNA]</scope>
    <source>
        <strain evidence="4 6">DW4/3-1</strain>
    </source>
</reference>
<protein>
    <submittedName>
        <fullName evidence="4">Appr-1-p processing protein</fullName>
    </submittedName>
</protein>
<organism evidence="4 6">
    <name type="scientific">Stigmatella aurantiaca (strain DW4/3-1)</name>
    <dbReference type="NCBI Taxonomy" id="378806"/>
    <lineage>
        <taxon>Bacteria</taxon>
        <taxon>Pseudomonadati</taxon>
        <taxon>Myxococcota</taxon>
        <taxon>Myxococcia</taxon>
        <taxon>Myxococcales</taxon>
        <taxon>Cystobacterineae</taxon>
        <taxon>Archangiaceae</taxon>
        <taxon>Stigmatella</taxon>
    </lineage>
</organism>
<dbReference type="CDD" id="cd02901">
    <property type="entry name" value="Macro_Poa1p-like"/>
    <property type="match status" value="1"/>
</dbReference>
<dbReference type="Gene3D" id="3.40.220.10">
    <property type="entry name" value="Leucine Aminopeptidase, subunit E, domain 1"/>
    <property type="match status" value="1"/>
</dbReference>
<evidence type="ECO:0000313" key="4">
    <source>
        <dbReference type="EMBL" id="EAU66415.1"/>
    </source>
</evidence>
<dbReference type="Proteomes" id="UP000032702">
    <property type="component" value="Unassembled WGS sequence"/>
</dbReference>